<organism evidence="4 5">
    <name type="scientific">Gimesia aquarii</name>
    <dbReference type="NCBI Taxonomy" id="2527964"/>
    <lineage>
        <taxon>Bacteria</taxon>
        <taxon>Pseudomonadati</taxon>
        <taxon>Planctomycetota</taxon>
        <taxon>Planctomycetia</taxon>
        <taxon>Planctomycetales</taxon>
        <taxon>Planctomycetaceae</taxon>
        <taxon>Gimesia</taxon>
    </lineage>
</organism>
<gene>
    <name evidence="4" type="ORF">V144x_08040</name>
</gene>
<accession>A0A517VQS6</accession>
<keyword evidence="1" id="KW-0175">Coiled coil</keyword>
<protein>
    <submittedName>
        <fullName evidence="4">SPFH domain / Band 7 family protein</fullName>
    </submittedName>
</protein>
<feature type="domain" description="Band 7" evidence="3">
    <location>
        <begin position="169"/>
        <end position="386"/>
    </location>
</feature>
<dbReference type="AlphaFoldDB" id="A0A517VQS6"/>
<feature type="coiled-coil region" evidence="1">
    <location>
        <begin position="374"/>
        <end position="445"/>
    </location>
</feature>
<evidence type="ECO:0000313" key="4">
    <source>
        <dbReference type="EMBL" id="QDT95362.1"/>
    </source>
</evidence>
<evidence type="ECO:0000256" key="2">
    <source>
        <dbReference type="SAM" id="MobiDB-lite"/>
    </source>
</evidence>
<proteinExistence type="predicted"/>
<dbReference type="Pfam" id="PF01145">
    <property type="entry name" value="Band_7"/>
    <property type="match status" value="1"/>
</dbReference>
<feature type="region of interest" description="Disordered" evidence="2">
    <location>
        <begin position="526"/>
        <end position="559"/>
    </location>
</feature>
<dbReference type="InterPro" id="IPR001107">
    <property type="entry name" value="Band_7"/>
</dbReference>
<dbReference type="RefSeq" id="WP_144981674.1">
    <property type="nucleotide sequence ID" value="NZ_CP037920.1"/>
</dbReference>
<evidence type="ECO:0000259" key="3">
    <source>
        <dbReference type="Pfam" id="PF01145"/>
    </source>
</evidence>
<name>A0A517VQS6_9PLAN</name>
<reference evidence="4 5" key="1">
    <citation type="submission" date="2019-03" db="EMBL/GenBank/DDBJ databases">
        <title>Deep-cultivation of Planctomycetes and their phenomic and genomic characterization uncovers novel biology.</title>
        <authorList>
            <person name="Wiegand S."/>
            <person name="Jogler M."/>
            <person name="Boedeker C."/>
            <person name="Pinto D."/>
            <person name="Vollmers J."/>
            <person name="Rivas-Marin E."/>
            <person name="Kohn T."/>
            <person name="Peeters S.H."/>
            <person name="Heuer A."/>
            <person name="Rast P."/>
            <person name="Oberbeckmann S."/>
            <person name="Bunk B."/>
            <person name="Jeske O."/>
            <person name="Meyerdierks A."/>
            <person name="Storesund J.E."/>
            <person name="Kallscheuer N."/>
            <person name="Luecker S."/>
            <person name="Lage O.M."/>
            <person name="Pohl T."/>
            <person name="Merkel B.J."/>
            <person name="Hornburger P."/>
            <person name="Mueller R.-W."/>
            <person name="Bruemmer F."/>
            <person name="Labrenz M."/>
            <person name="Spormann A.M."/>
            <person name="Op den Camp H."/>
            <person name="Overmann J."/>
            <person name="Amann R."/>
            <person name="Jetten M.S.M."/>
            <person name="Mascher T."/>
            <person name="Medema M.H."/>
            <person name="Devos D.P."/>
            <person name="Kaster A.-K."/>
            <person name="Ovreas L."/>
            <person name="Rohde M."/>
            <person name="Galperin M.Y."/>
            <person name="Jogler C."/>
        </authorList>
    </citation>
    <scope>NUCLEOTIDE SEQUENCE [LARGE SCALE GENOMIC DNA]</scope>
    <source>
        <strain evidence="4 5">V144</strain>
    </source>
</reference>
<dbReference type="EMBL" id="CP037920">
    <property type="protein sequence ID" value="QDT95362.1"/>
    <property type="molecule type" value="Genomic_DNA"/>
</dbReference>
<sequence length="559" mass="62081">MKKILTTITSILILLLVLLGLGFHWTVDRIYVEEGQSLQLRYKGPLIFGTRKKAEAGMWAQDGEMGVQAELRGPGRHFYCPIWWERKIVDDIVIKPGEIGEVTCKLGKNLEGANFLVEGDIGTTKHKGVLRKVLHPGRYRINPYGYTVEVKKRVDFTSGQTNKVAGWVEIPTGYVGVVTQLSENPATGTKKGVQKNVLPPGNYPINGRERQIDIVEIGYRHSTIQVEVKHDANGNIVVDENGEPQISDMNSGIAFPSADGFPMHIDFTGIWGLMPDQAPHAVRTFGNVDQVEKKVVLPQIESICRNNGSEYKAVQLLVGSDREVYQRTCLEQFHSVLDDKAITLLYGLVRHVYVPKQVREPIQLAFIADELTLTREEEQTTAKEEAKLREAETKVELATDTVDADTAKQVEEAKAGGEREAAKIRAETEKLVAAIDKETEELKAQAVTILGEATNNGKKMVEEAKADRFKLAVEAFGSPKAYNDWFFATNLPENVELNFLYAGEGTLWTDMNSANAGFGIRATVPLKSGSTEKQRTRSLPKQRGPIKPVNRLSTAKKAR</sequence>
<dbReference type="Proteomes" id="UP000318704">
    <property type="component" value="Chromosome"/>
</dbReference>
<dbReference type="KEGG" id="gaw:V144x_08040"/>
<evidence type="ECO:0000256" key="1">
    <source>
        <dbReference type="SAM" id="Coils"/>
    </source>
</evidence>
<evidence type="ECO:0000313" key="5">
    <source>
        <dbReference type="Proteomes" id="UP000318704"/>
    </source>
</evidence>